<organism evidence="1 2">
    <name type="scientific">Legionella spiritensis</name>
    <dbReference type="NCBI Taxonomy" id="452"/>
    <lineage>
        <taxon>Bacteria</taxon>
        <taxon>Pseudomonadati</taxon>
        <taxon>Pseudomonadota</taxon>
        <taxon>Gammaproteobacteria</taxon>
        <taxon>Legionellales</taxon>
        <taxon>Legionellaceae</taxon>
        <taxon>Legionella</taxon>
    </lineage>
</organism>
<comment type="caution">
    <text evidence="1">The sequence shown here is derived from an EMBL/GenBank/DDBJ whole genome shotgun (WGS) entry which is preliminary data.</text>
</comment>
<dbReference type="OrthoDB" id="5638079at2"/>
<keyword evidence="2" id="KW-1185">Reference proteome</keyword>
<dbReference type="RefSeq" id="WP_058484468.1">
    <property type="nucleotide sequence ID" value="NZ_CAAAII010000006.1"/>
</dbReference>
<evidence type="ECO:0000313" key="1">
    <source>
        <dbReference type="EMBL" id="KTD61959.1"/>
    </source>
</evidence>
<name>A0A0W0YYL3_LEGSP</name>
<dbReference type="Proteomes" id="UP000054877">
    <property type="component" value="Unassembled WGS sequence"/>
</dbReference>
<dbReference type="AlphaFoldDB" id="A0A0W0YYL3"/>
<evidence type="ECO:0000313" key="2">
    <source>
        <dbReference type="Proteomes" id="UP000054877"/>
    </source>
</evidence>
<sequence length="309" mass="35683">MTSYLYIPFKKEEFTLTGRSHLNQVIHRETKEKKREIIYHGQRGLTKSELLAEATVIHVLIPGRAGHMSTIAGAKDLSLETVRHHPSFAGHITLSDSKNSIMIPDLVDQLDANGLLKRNSDAKLHIKLVFTDETEQAEYLTKVFFKFLERNADHLDTDIKVSYSTPKKQRSLYRAGQSTVQTPEQTKITAIKQSFFTHPGDNGHQLTRDQVRDIERQYYDYKSSRCHGLSGLLGLNRLFSSSDSLDTLTLLNDRTISDDKRYQYALQFLRRHPDNHLAKYLCPTVEQAYKDNKELWRPIPEEEEERLVL</sequence>
<dbReference type="EMBL" id="LNYX01000031">
    <property type="protein sequence ID" value="KTD61959.1"/>
    <property type="molecule type" value="Genomic_DNA"/>
</dbReference>
<gene>
    <name evidence="1" type="ORF">Lspi_2589</name>
</gene>
<dbReference type="PATRIC" id="fig|452.5.peg.2861"/>
<proteinExistence type="predicted"/>
<reference evidence="1 2" key="1">
    <citation type="submission" date="2015-11" db="EMBL/GenBank/DDBJ databases">
        <title>Genomic analysis of 38 Legionella species identifies large and diverse effector repertoires.</title>
        <authorList>
            <person name="Burstein D."/>
            <person name="Amaro F."/>
            <person name="Zusman T."/>
            <person name="Lifshitz Z."/>
            <person name="Cohen O."/>
            <person name="Gilbert J.A."/>
            <person name="Pupko T."/>
            <person name="Shuman H.A."/>
            <person name="Segal G."/>
        </authorList>
    </citation>
    <scope>NUCLEOTIDE SEQUENCE [LARGE SCALE GENOMIC DNA]</scope>
    <source>
        <strain evidence="1 2">Mt.St.Helens-9</strain>
    </source>
</reference>
<protein>
    <submittedName>
        <fullName evidence="1">Uncharacterized protein</fullName>
    </submittedName>
</protein>
<accession>A0A0W0YYL3</accession>